<dbReference type="InParanoid" id="A0A067QJ03"/>
<evidence type="ECO:0000256" key="2">
    <source>
        <dbReference type="SAM" id="Phobius"/>
    </source>
</evidence>
<dbReference type="EMBL" id="KK853289">
    <property type="protein sequence ID" value="KDR08892.1"/>
    <property type="molecule type" value="Genomic_DNA"/>
</dbReference>
<feature type="region of interest" description="Disordered" evidence="1">
    <location>
        <begin position="28"/>
        <end position="73"/>
    </location>
</feature>
<keyword evidence="2" id="KW-0472">Membrane</keyword>
<dbReference type="Proteomes" id="UP000027135">
    <property type="component" value="Unassembled WGS sequence"/>
</dbReference>
<organism evidence="3 4">
    <name type="scientific">Zootermopsis nevadensis</name>
    <name type="common">Dampwood termite</name>
    <dbReference type="NCBI Taxonomy" id="136037"/>
    <lineage>
        <taxon>Eukaryota</taxon>
        <taxon>Metazoa</taxon>
        <taxon>Ecdysozoa</taxon>
        <taxon>Arthropoda</taxon>
        <taxon>Hexapoda</taxon>
        <taxon>Insecta</taxon>
        <taxon>Pterygota</taxon>
        <taxon>Neoptera</taxon>
        <taxon>Polyneoptera</taxon>
        <taxon>Dictyoptera</taxon>
        <taxon>Blattodea</taxon>
        <taxon>Blattoidea</taxon>
        <taxon>Termitoidae</taxon>
        <taxon>Termopsidae</taxon>
        <taxon>Zootermopsis</taxon>
    </lineage>
</organism>
<dbReference type="AlphaFoldDB" id="A0A067QJ03"/>
<protein>
    <submittedName>
        <fullName evidence="3">Uncharacterized protein</fullName>
    </submittedName>
</protein>
<feature type="transmembrane region" description="Helical" evidence="2">
    <location>
        <begin position="85"/>
        <end position="106"/>
    </location>
</feature>
<accession>A0A067QJ03</accession>
<evidence type="ECO:0000313" key="4">
    <source>
        <dbReference type="Proteomes" id="UP000027135"/>
    </source>
</evidence>
<sequence length="109" mass="12862">MLHFLEERETETVFTSSEVEMSLKGFEVSPHFKKTGQDKRRENGGGEEEEEEENKKENIGENKMAERGTERRREIRERIYGRNSVSFKVLTVCLCTCFYISIHYVVCKF</sequence>
<evidence type="ECO:0000256" key="1">
    <source>
        <dbReference type="SAM" id="MobiDB-lite"/>
    </source>
</evidence>
<feature type="compositionally biased region" description="Basic and acidic residues" evidence="1">
    <location>
        <begin position="53"/>
        <end position="73"/>
    </location>
</feature>
<keyword evidence="4" id="KW-1185">Reference proteome</keyword>
<proteinExistence type="predicted"/>
<keyword evidence="2" id="KW-0812">Transmembrane</keyword>
<evidence type="ECO:0000313" key="3">
    <source>
        <dbReference type="EMBL" id="KDR08892.1"/>
    </source>
</evidence>
<name>A0A067QJ03_ZOONE</name>
<gene>
    <name evidence="3" type="ORF">L798_00546</name>
</gene>
<feature type="compositionally biased region" description="Basic and acidic residues" evidence="1">
    <location>
        <begin position="35"/>
        <end position="44"/>
    </location>
</feature>
<reference evidence="3 4" key="1">
    <citation type="journal article" date="2014" name="Nat. Commun.">
        <title>Molecular traces of alternative social organization in a termite genome.</title>
        <authorList>
            <person name="Terrapon N."/>
            <person name="Li C."/>
            <person name="Robertson H.M."/>
            <person name="Ji L."/>
            <person name="Meng X."/>
            <person name="Booth W."/>
            <person name="Chen Z."/>
            <person name="Childers C.P."/>
            <person name="Glastad K.M."/>
            <person name="Gokhale K."/>
            <person name="Gowin J."/>
            <person name="Gronenberg W."/>
            <person name="Hermansen R.A."/>
            <person name="Hu H."/>
            <person name="Hunt B.G."/>
            <person name="Huylmans A.K."/>
            <person name="Khalil S.M."/>
            <person name="Mitchell R.D."/>
            <person name="Munoz-Torres M.C."/>
            <person name="Mustard J.A."/>
            <person name="Pan H."/>
            <person name="Reese J.T."/>
            <person name="Scharf M.E."/>
            <person name="Sun F."/>
            <person name="Vogel H."/>
            <person name="Xiao J."/>
            <person name="Yang W."/>
            <person name="Yang Z."/>
            <person name="Yang Z."/>
            <person name="Zhou J."/>
            <person name="Zhu J."/>
            <person name="Brent C.S."/>
            <person name="Elsik C.G."/>
            <person name="Goodisman M.A."/>
            <person name="Liberles D.A."/>
            <person name="Roe R.M."/>
            <person name="Vargo E.L."/>
            <person name="Vilcinskas A."/>
            <person name="Wang J."/>
            <person name="Bornberg-Bauer E."/>
            <person name="Korb J."/>
            <person name="Zhang G."/>
            <person name="Liebig J."/>
        </authorList>
    </citation>
    <scope>NUCLEOTIDE SEQUENCE [LARGE SCALE GENOMIC DNA]</scope>
    <source>
        <tissue evidence="3">Whole organism</tissue>
    </source>
</reference>
<keyword evidence="2" id="KW-1133">Transmembrane helix</keyword>